<dbReference type="InterPro" id="IPR053977">
    <property type="entry name" value="Rv2466c-like"/>
</dbReference>
<dbReference type="Gene3D" id="3.40.30.10">
    <property type="entry name" value="Glutaredoxin"/>
    <property type="match status" value="1"/>
</dbReference>
<organism evidence="1 2">
    <name type="scientific">Micromonospora fiedleri</name>
    <dbReference type="NCBI Taxonomy" id="1157498"/>
    <lineage>
        <taxon>Bacteria</taxon>
        <taxon>Bacillati</taxon>
        <taxon>Actinomycetota</taxon>
        <taxon>Actinomycetes</taxon>
        <taxon>Micromonosporales</taxon>
        <taxon>Micromonosporaceae</taxon>
        <taxon>Micromonospora</taxon>
    </lineage>
</organism>
<name>A0ABS1ULL8_9ACTN</name>
<gene>
    <name evidence="1" type="ORF">JMF97_13860</name>
</gene>
<accession>A0ABS1ULL8</accession>
<evidence type="ECO:0000313" key="2">
    <source>
        <dbReference type="Proteomes" id="UP000661193"/>
    </source>
</evidence>
<dbReference type="Proteomes" id="UP000661193">
    <property type="component" value="Unassembled WGS sequence"/>
</dbReference>
<dbReference type="InterPro" id="IPR036249">
    <property type="entry name" value="Thioredoxin-like_sf"/>
</dbReference>
<proteinExistence type="predicted"/>
<protein>
    <submittedName>
        <fullName evidence="1">Disulfide bond formation protein DsbA</fullName>
    </submittedName>
</protein>
<dbReference type="Pfam" id="PF22234">
    <property type="entry name" value="Rv2466c-like"/>
    <property type="match status" value="1"/>
</dbReference>
<reference evidence="1 2" key="1">
    <citation type="submission" date="2021-01" db="EMBL/GenBank/DDBJ databases">
        <title>Genome sequencing of Micromonospora fiedleri MG-37.</title>
        <authorList>
            <person name="Moreland P.E.J."/>
            <person name="Stach J.E.M."/>
        </authorList>
    </citation>
    <scope>NUCLEOTIDE SEQUENCE [LARGE SCALE GENOMIC DNA]</scope>
    <source>
        <strain evidence="1 2">MG-37</strain>
    </source>
</reference>
<dbReference type="EMBL" id="JAETXL010000004">
    <property type="protein sequence ID" value="MBL6277242.1"/>
    <property type="molecule type" value="Genomic_DNA"/>
</dbReference>
<dbReference type="RefSeq" id="WP_203222007.1">
    <property type="nucleotide sequence ID" value="NZ_JAETXL010000004.1"/>
</dbReference>
<keyword evidence="2" id="KW-1185">Reference proteome</keyword>
<evidence type="ECO:0000313" key="1">
    <source>
        <dbReference type="EMBL" id="MBL6277242.1"/>
    </source>
</evidence>
<comment type="caution">
    <text evidence="1">The sequence shown here is derived from an EMBL/GenBank/DDBJ whole genome shotgun (WGS) entry which is preliminary data.</text>
</comment>
<dbReference type="SUPFAM" id="SSF52833">
    <property type="entry name" value="Thioredoxin-like"/>
    <property type="match status" value="1"/>
</dbReference>
<sequence>MTREVDIWFDPSCPYTWITSRWLVEAATVRQLHIRWHVMSLSVLNEHREVDPEGDTEGYLWGPVRICAAVERRYGQAGLARFFTAYGIRVHQGGQWVEFADALADAGLPTDLATAADTTEFDDAVRASHAEGVALLGDHVGTPIISTIGDGGDPMAFFGPVISRIPRGEEAGRLWDGVVLVAAMPGFHELKGRSHAEPQFGEVTPHSA</sequence>